<dbReference type="SMART" id="SM00028">
    <property type="entry name" value="TPR"/>
    <property type="match status" value="9"/>
</dbReference>
<dbReference type="InterPro" id="IPR008271">
    <property type="entry name" value="Ser/Thr_kinase_AS"/>
</dbReference>
<evidence type="ECO:0000256" key="5">
    <source>
        <dbReference type="SAM" id="Phobius"/>
    </source>
</evidence>
<dbReference type="InterPro" id="IPR011990">
    <property type="entry name" value="TPR-like_helical_dom_sf"/>
</dbReference>
<evidence type="ECO:0000256" key="4">
    <source>
        <dbReference type="SAM" id="MobiDB-lite"/>
    </source>
</evidence>
<feature type="repeat" description="TPR" evidence="3">
    <location>
        <begin position="388"/>
        <end position="421"/>
    </location>
</feature>
<feature type="repeat" description="TPR" evidence="3">
    <location>
        <begin position="697"/>
        <end position="730"/>
    </location>
</feature>
<gene>
    <name evidence="7" type="ORF">UABAM_04894</name>
</gene>
<dbReference type="Pfam" id="PF13181">
    <property type="entry name" value="TPR_8"/>
    <property type="match status" value="1"/>
</dbReference>
<evidence type="ECO:0000256" key="1">
    <source>
        <dbReference type="ARBA" id="ARBA00022737"/>
    </source>
</evidence>
<evidence type="ECO:0000313" key="7">
    <source>
        <dbReference type="EMBL" id="BBM86508.1"/>
    </source>
</evidence>
<dbReference type="PANTHER" id="PTHR44858">
    <property type="entry name" value="TETRATRICOPEPTIDE REPEAT PROTEIN 6"/>
    <property type="match status" value="1"/>
</dbReference>
<evidence type="ECO:0000259" key="6">
    <source>
        <dbReference type="PROSITE" id="PS50011"/>
    </source>
</evidence>
<dbReference type="PROSITE" id="PS50293">
    <property type="entry name" value="TPR_REGION"/>
    <property type="match status" value="1"/>
</dbReference>
<keyword evidence="1" id="KW-0677">Repeat</keyword>
<dbReference type="InterPro" id="IPR000719">
    <property type="entry name" value="Prot_kinase_dom"/>
</dbReference>
<dbReference type="Pfam" id="PF00069">
    <property type="entry name" value="Pkinase"/>
    <property type="match status" value="1"/>
</dbReference>
<name>A0A5S9IR03_UABAM</name>
<accession>A0A5S9IR03</accession>
<feature type="repeat" description="TPR" evidence="3">
    <location>
        <begin position="629"/>
        <end position="662"/>
    </location>
</feature>
<feature type="repeat" description="TPR" evidence="3">
    <location>
        <begin position="663"/>
        <end position="696"/>
    </location>
</feature>
<dbReference type="SMART" id="SM00220">
    <property type="entry name" value="S_TKc"/>
    <property type="match status" value="1"/>
</dbReference>
<dbReference type="EMBL" id="AP019860">
    <property type="protein sequence ID" value="BBM86508.1"/>
    <property type="molecule type" value="Genomic_DNA"/>
</dbReference>
<keyword evidence="5" id="KW-0812">Transmembrane</keyword>
<dbReference type="PANTHER" id="PTHR44858:SF1">
    <property type="entry name" value="UDP-N-ACETYLGLUCOSAMINE--PEPTIDE N-ACETYLGLUCOSAMINYLTRANSFERASE SPINDLY-RELATED"/>
    <property type="match status" value="1"/>
</dbReference>
<proteinExistence type="predicted"/>
<dbReference type="InterPro" id="IPR050498">
    <property type="entry name" value="Ycf3"/>
</dbReference>
<keyword evidence="5" id="KW-0472">Membrane</keyword>
<dbReference type="Gene3D" id="1.10.510.10">
    <property type="entry name" value="Transferase(Phosphotransferase) domain 1"/>
    <property type="match status" value="1"/>
</dbReference>
<dbReference type="CDD" id="cd14014">
    <property type="entry name" value="STKc_PknB_like"/>
    <property type="match status" value="1"/>
</dbReference>
<dbReference type="PROSITE" id="PS50005">
    <property type="entry name" value="TPR"/>
    <property type="match status" value="8"/>
</dbReference>
<feature type="repeat" description="TPR" evidence="3">
    <location>
        <begin position="458"/>
        <end position="491"/>
    </location>
</feature>
<evidence type="ECO:0000256" key="3">
    <source>
        <dbReference type="PROSITE-ProRule" id="PRU00339"/>
    </source>
</evidence>
<organism evidence="7 8">
    <name type="scientific">Uabimicrobium amorphum</name>
    <dbReference type="NCBI Taxonomy" id="2596890"/>
    <lineage>
        <taxon>Bacteria</taxon>
        <taxon>Pseudomonadati</taxon>
        <taxon>Planctomycetota</taxon>
        <taxon>Candidatus Uabimicrobiia</taxon>
        <taxon>Candidatus Uabimicrobiales</taxon>
        <taxon>Candidatus Uabimicrobiaceae</taxon>
        <taxon>Candidatus Uabimicrobium</taxon>
    </lineage>
</organism>
<dbReference type="Gene3D" id="1.25.40.10">
    <property type="entry name" value="Tetratricopeptide repeat domain"/>
    <property type="match status" value="4"/>
</dbReference>
<reference evidence="7 8" key="1">
    <citation type="submission" date="2019-08" db="EMBL/GenBank/DDBJ databases">
        <title>Complete genome sequence of Candidatus Uab amorphum.</title>
        <authorList>
            <person name="Shiratori T."/>
            <person name="Suzuki S."/>
            <person name="Kakizawa Y."/>
            <person name="Ishida K."/>
        </authorList>
    </citation>
    <scope>NUCLEOTIDE SEQUENCE [LARGE SCALE GENOMIC DNA]</scope>
    <source>
        <strain evidence="7 8">SRT547</strain>
    </source>
</reference>
<dbReference type="InterPro" id="IPR011009">
    <property type="entry name" value="Kinase-like_dom_sf"/>
</dbReference>
<dbReference type="Pfam" id="PF13432">
    <property type="entry name" value="TPR_16"/>
    <property type="match status" value="1"/>
</dbReference>
<evidence type="ECO:0000313" key="8">
    <source>
        <dbReference type="Proteomes" id="UP000326354"/>
    </source>
</evidence>
<dbReference type="AlphaFoldDB" id="A0A5S9IR03"/>
<dbReference type="GO" id="GO:0004672">
    <property type="term" value="F:protein kinase activity"/>
    <property type="evidence" value="ECO:0007669"/>
    <property type="project" value="InterPro"/>
</dbReference>
<dbReference type="Pfam" id="PF07719">
    <property type="entry name" value="TPR_2"/>
    <property type="match status" value="1"/>
</dbReference>
<feature type="compositionally biased region" description="Polar residues" evidence="4">
    <location>
        <begin position="334"/>
        <end position="369"/>
    </location>
</feature>
<feature type="repeat" description="TPR" evidence="3">
    <location>
        <begin position="595"/>
        <end position="628"/>
    </location>
</feature>
<keyword evidence="5" id="KW-1133">Transmembrane helix</keyword>
<keyword evidence="8" id="KW-1185">Reference proteome</keyword>
<dbReference type="PROSITE" id="PS00108">
    <property type="entry name" value="PROTEIN_KINASE_ST"/>
    <property type="match status" value="1"/>
</dbReference>
<protein>
    <recommendedName>
        <fullName evidence="6">Protein kinase domain-containing protein</fullName>
    </recommendedName>
</protein>
<dbReference type="SUPFAM" id="SSF56112">
    <property type="entry name" value="Protein kinase-like (PK-like)"/>
    <property type="match status" value="1"/>
</dbReference>
<dbReference type="SUPFAM" id="SSF48452">
    <property type="entry name" value="TPR-like"/>
    <property type="match status" value="2"/>
</dbReference>
<feature type="domain" description="Protein kinase" evidence="6">
    <location>
        <begin position="8"/>
        <end position="275"/>
    </location>
</feature>
<evidence type="ECO:0000256" key="2">
    <source>
        <dbReference type="ARBA" id="ARBA00022803"/>
    </source>
</evidence>
<dbReference type="PROSITE" id="PS50011">
    <property type="entry name" value="PROTEIN_KINASE_DOM"/>
    <property type="match status" value="1"/>
</dbReference>
<keyword evidence="2 3" id="KW-0802">TPR repeat</keyword>
<feature type="region of interest" description="Disordered" evidence="4">
    <location>
        <begin position="328"/>
        <end position="376"/>
    </location>
</feature>
<dbReference type="Proteomes" id="UP000326354">
    <property type="component" value="Chromosome"/>
</dbReference>
<feature type="repeat" description="TPR" evidence="3">
    <location>
        <begin position="492"/>
        <end position="525"/>
    </location>
</feature>
<dbReference type="Pfam" id="PF13414">
    <property type="entry name" value="TPR_11"/>
    <property type="match status" value="1"/>
</dbReference>
<sequence>MQLLNNRYRFEKLLGRGAIGQVHLCHDVVTNKLVAVKECIPQGDHVEKAIERIRREHYFMSKIHHPNLVHGLDLIELPGRLFIVMEYIEGITLKKLIYDHKYKIHFKQQLEIAKQICVAVAVLNDNGIIHRDLKPANVMLKSDLTPVILDLGIAKSTQNDLDEITRTGALVGTPQYMAPEQINEKIKATKNTDVFALGALLYQFFSWSDHSPFYDGHVSATMKRVVQFSPPTIVVPDEFDYVAAVVDKALQKDPAQRFSSASEMVRMLSSPNAFLQKQKNIQRRAKKRKKKKSVARQVVTAIFFCSLLIGGKFLFFNETNISNKVRETEKVVKNSETQDPATPVENNQTQNPATSVENNQTQDPATSVGSDKIENAKNDANNDYSEICEQHYKKGIAYFDARKYEIAMVEFNAIIELQPAYKEYIAYQWRGYLYHIQGKYDLAMDDYDEFVKMRPEYWEGYARRAYVHAHRKQYDLCVKEYDKAIQYNPKRAKLYHNRAAAYTQIKKDNLALADYNKAIELEPRNRAYLASRAYLYEIHGKNDLAIADYSTIIEITPNYIEARQKRVKLCYHQGNVDMIISDCTYIMNNSRKQVPNTYWYRGTAYSRKKQYPLAIADFNKALRLDGNHYWSYHSRGRAYHYQGNLEQALADYNRSLRIKPNNIDVYVDRGRLYERLGKHRLAAQNYNTIIRLAPKSVSGYEEMGGLFSRLKKYKKAIAYWKKCIALGAKDKKYLLLIKSAQKKLDNKN</sequence>
<dbReference type="RefSeq" id="WP_173013543.1">
    <property type="nucleotide sequence ID" value="NZ_AP019860.1"/>
</dbReference>
<dbReference type="InterPro" id="IPR013105">
    <property type="entry name" value="TPR_2"/>
</dbReference>
<dbReference type="InterPro" id="IPR019734">
    <property type="entry name" value="TPR_rpt"/>
</dbReference>
<feature type="transmembrane region" description="Helical" evidence="5">
    <location>
        <begin position="294"/>
        <end position="316"/>
    </location>
</feature>
<dbReference type="GO" id="GO:0005524">
    <property type="term" value="F:ATP binding"/>
    <property type="evidence" value="ECO:0007669"/>
    <property type="project" value="InterPro"/>
</dbReference>
<dbReference type="KEGG" id="uam:UABAM_04894"/>
<feature type="repeat" description="TPR" evidence="3">
    <location>
        <begin position="424"/>
        <end position="457"/>
    </location>
</feature>